<dbReference type="AlphaFoldDB" id="A0A0E0KLZ3"/>
<organism evidence="2">
    <name type="scientific">Oryza punctata</name>
    <name type="common">Red rice</name>
    <dbReference type="NCBI Taxonomy" id="4537"/>
    <lineage>
        <taxon>Eukaryota</taxon>
        <taxon>Viridiplantae</taxon>
        <taxon>Streptophyta</taxon>
        <taxon>Embryophyta</taxon>
        <taxon>Tracheophyta</taxon>
        <taxon>Spermatophyta</taxon>
        <taxon>Magnoliopsida</taxon>
        <taxon>Liliopsida</taxon>
        <taxon>Poales</taxon>
        <taxon>Poaceae</taxon>
        <taxon>BOP clade</taxon>
        <taxon>Oryzoideae</taxon>
        <taxon>Oryzeae</taxon>
        <taxon>Oryzinae</taxon>
        <taxon>Oryza</taxon>
    </lineage>
</organism>
<dbReference type="Proteomes" id="UP000026962">
    <property type="component" value="Chromosome 4"/>
</dbReference>
<feature type="compositionally biased region" description="Pro residues" evidence="1">
    <location>
        <begin position="124"/>
        <end position="133"/>
    </location>
</feature>
<proteinExistence type="predicted"/>
<keyword evidence="3" id="KW-1185">Reference proteome</keyword>
<name>A0A0E0KLZ3_ORYPU</name>
<accession>A0A0E0KLZ3</accession>
<reference evidence="2" key="1">
    <citation type="submission" date="2015-04" db="UniProtKB">
        <authorList>
            <consortium name="EnsemblPlants"/>
        </authorList>
    </citation>
    <scope>IDENTIFICATION</scope>
</reference>
<evidence type="ECO:0000313" key="3">
    <source>
        <dbReference type="Proteomes" id="UP000026962"/>
    </source>
</evidence>
<feature type="region of interest" description="Disordered" evidence="1">
    <location>
        <begin position="113"/>
        <end position="133"/>
    </location>
</feature>
<dbReference type="EnsemblPlants" id="OPUNC04G00070.1">
    <property type="protein sequence ID" value="OPUNC04G00070.1"/>
    <property type="gene ID" value="OPUNC04G00070"/>
</dbReference>
<dbReference type="Gramene" id="OPUNC04G00070.1">
    <property type="protein sequence ID" value="OPUNC04G00070.1"/>
    <property type="gene ID" value="OPUNC04G00070"/>
</dbReference>
<evidence type="ECO:0000313" key="2">
    <source>
        <dbReference type="EnsemblPlants" id="OPUNC04G00070.1"/>
    </source>
</evidence>
<protein>
    <submittedName>
        <fullName evidence="2">Uncharacterized protein</fullName>
    </submittedName>
</protein>
<evidence type="ECO:0000256" key="1">
    <source>
        <dbReference type="SAM" id="MobiDB-lite"/>
    </source>
</evidence>
<reference evidence="2" key="2">
    <citation type="submission" date="2018-05" db="EMBL/GenBank/DDBJ databases">
        <title>OpunRS2 (Oryza punctata Reference Sequence Version 2).</title>
        <authorList>
            <person name="Zhang J."/>
            <person name="Kudrna D."/>
            <person name="Lee S."/>
            <person name="Talag J."/>
            <person name="Welchert J."/>
            <person name="Wing R.A."/>
        </authorList>
    </citation>
    <scope>NUCLEOTIDE SEQUENCE [LARGE SCALE GENOMIC DNA]</scope>
</reference>
<dbReference type="HOGENOM" id="CLU_1910061_0_0_1"/>
<sequence length="133" mass="14223">MSEKAPSSLRLTVSIIWTLRYGEKFNQKELKLKIEGKGGTKTCPKGLRETGADPMKRRDARSRLLLAESSDLCRALNPNSSPPFVPLASHILLPPAASPVGRKASTARCPRLSVFPISDGSPSSDPPPSAATS</sequence>